<dbReference type="EMBL" id="CP056159">
    <property type="protein sequence ID" value="QLV00541.1"/>
    <property type="molecule type" value="Genomic_DNA"/>
</dbReference>
<evidence type="ECO:0000313" key="1">
    <source>
        <dbReference type="EMBL" id="MDQ9292275.1"/>
    </source>
</evidence>
<evidence type="ECO:0000313" key="2">
    <source>
        <dbReference type="EMBL" id="QLV00541.1"/>
    </source>
</evidence>
<reference evidence="3 4" key="1">
    <citation type="submission" date="2018-12" db="EMBL/GenBank/DDBJ databases">
        <authorList>
            <consortium name="Pathogen Informatics"/>
        </authorList>
    </citation>
    <scope>NUCLEOTIDE SEQUENCE [LARGE SCALE GENOMIC DNA]</scope>
    <source>
        <strain evidence="3 4">NCTC8196</strain>
    </source>
</reference>
<evidence type="ECO:0000313" key="6">
    <source>
        <dbReference type="Proteomes" id="UP001235723"/>
    </source>
</evidence>
<evidence type="ECO:0000313" key="4">
    <source>
        <dbReference type="Proteomes" id="UP000277464"/>
    </source>
</evidence>
<organism evidence="2 5">
    <name type="scientific">Escherichia marmotae</name>
    <dbReference type="NCBI Taxonomy" id="1499973"/>
    <lineage>
        <taxon>Bacteria</taxon>
        <taxon>Pseudomonadati</taxon>
        <taxon>Pseudomonadota</taxon>
        <taxon>Gammaproteobacteria</taxon>
        <taxon>Enterobacterales</taxon>
        <taxon>Enterobacteriaceae</taxon>
        <taxon>Escherichia</taxon>
    </lineage>
</organism>
<gene>
    <name evidence="2" type="ORF">HV284_05375</name>
    <name evidence="1" type="ORF">KJE03_02035</name>
    <name evidence="3" type="ORF">NCTC8196_02813</name>
</gene>
<dbReference type="RefSeq" id="WP_001516590.1">
    <property type="nucleotide sequence ID" value="NZ_ADKG01000009.1"/>
</dbReference>
<keyword evidence="6" id="KW-1185">Reference proteome</keyword>
<proteinExistence type="predicted"/>
<name>A0A7H9K3M9_9ESCH</name>
<dbReference type="AlphaFoldDB" id="A0A7H9K3M9"/>
<dbReference type="EMBL" id="LR134270">
    <property type="protein sequence ID" value="VED79347.1"/>
    <property type="molecule type" value="Genomic_DNA"/>
</dbReference>
<evidence type="ECO:0000313" key="3">
    <source>
        <dbReference type="EMBL" id="VED79347.1"/>
    </source>
</evidence>
<sequence>MKTMKPESIALFCLSTGDIELAKHLAEMLPMTCFVGEDWQQGFLPFNGGPVQSLSDAYSDYSVLLLIAENGASIPESFSHPDGATVILIAEHNARLLAGPTGGAVALINYLNETCRWRESVANDAFCRAFSQGNQTISQCRPHS</sequence>
<dbReference type="EMBL" id="JAHCRT010000001">
    <property type="protein sequence ID" value="MDQ9292275.1"/>
    <property type="molecule type" value="Genomic_DNA"/>
</dbReference>
<accession>A0A7H9K3M9</accession>
<protein>
    <submittedName>
        <fullName evidence="2 3">Cobalamin biosynthesis protein</fullName>
    </submittedName>
</protein>
<dbReference type="Proteomes" id="UP001235723">
    <property type="component" value="Unassembled WGS sequence"/>
</dbReference>
<reference evidence="1 6" key="3">
    <citation type="submission" date="2021-05" db="EMBL/GenBank/DDBJ databases">
        <title>Genome sequence of E. marmotae isolates.</title>
        <authorList>
            <person name="Binsker U."/>
            <person name="Hammerl J.A."/>
        </authorList>
    </citation>
    <scope>NUCLEOTIDE SEQUENCE [LARGE SCALE GENOMIC DNA]</scope>
    <source>
        <strain evidence="1 6">21-MO00586</strain>
    </source>
</reference>
<reference evidence="2 5" key="2">
    <citation type="submission" date="2020-06" db="EMBL/GenBank/DDBJ databases">
        <title>REHAB project genomes.</title>
        <authorList>
            <person name="Shaw L.P."/>
        </authorList>
    </citation>
    <scope>NUCLEOTIDE SEQUENCE [LARGE SCALE GENOMIC DNA]</scope>
    <source>
        <strain evidence="2 5">RHBSTW-00814</strain>
    </source>
</reference>
<dbReference type="Proteomes" id="UP000277464">
    <property type="component" value="Chromosome"/>
</dbReference>
<dbReference type="Proteomes" id="UP000512115">
    <property type="component" value="Chromosome"/>
</dbReference>
<evidence type="ECO:0000313" key="5">
    <source>
        <dbReference type="Proteomes" id="UP000512115"/>
    </source>
</evidence>